<comment type="caution">
    <text evidence="1">The sequence shown here is derived from an EMBL/GenBank/DDBJ whole genome shotgun (WGS) entry which is preliminary data.</text>
</comment>
<proteinExistence type="predicted"/>
<dbReference type="AlphaFoldDB" id="A0A840CNF2"/>
<protein>
    <submittedName>
        <fullName evidence="1">Uncharacterized protein</fullName>
    </submittedName>
</protein>
<accession>A0A840CNF2</accession>
<sequence length="221" mass="26095">MKNVIFSLPIILLLAYNACKKENHPAPVSKMYLVEYGFDFPEPPATDWIFYVHGISEIDSMYNVKTIQREKFRGAYRSHRFTLADTTRQNIKDILDKYPQDTSFVFSGNGDPILYGGYYFFLWVERKDNSHNLIDLYMPRNLPEDLKYVYDRLFGDYKDKKLGYLINNEDSLNRYFSRFETYLPENHIARPPVIKWDNMPSFIPPTIDGDDDEVSDEYDGE</sequence>
<evidence type="ECO:0000313" key="2">
    <source>
        <dbReference type="Proteomes" id="UP000555103"/>
    </source>
</evidence>
<gene>
    <name evidence="1" type="ORF">GGR21_003537</name>
</gene>
<dbReference type="Proteomes" id="UP000555103">
    <property type="component" value="Unassembled WGS sequence"/>
</dbReference>
<name>A0A840CNF2_9BACT</name>
<dbReference type="EMBL" id="JACIEP010000015">
    <property type="protein sequence ID" value="MBB4037617.1"/>
    <property type="molecule type" value="Genomic_DNA"/>
</dbReference>
<organism evidence="1 2">
    <name type="scientific">Dysgonomonas hofstadii</name>
    <dbReference type="NCBI Taxonomy" id="637886"/>
    <lineage>
        <taxon>Bacteria</taxon>
        <taxon>Pseudomonadati</taxon>
        <taxon>Bacteroidota</taxon>
        <taxon>Bacteroidia</taxon>
        <taxon>Bacteroidales</taxon>
        <taxon>Dysgonomonadaceae</taxon>
        <taxon>Dysgonomonas</taxon>
    </lineage>
</organism>
<dbReference type="RefSeq" id="WP_183308453.1">
    <property type="nucleotide sequence ID" value="NZ_JACIEP010000015.1"/>
</dbReference>
<keyword evidence="2" id="KW-1185">Reference proteome</keyword>
<reference evidence="1 2" key="1">
    <citation type="submission" date="2020-08" db="EMBL/GenBank/DDBJ databases">
        <title>Genomic Encyclopedia of Type Strains, Phase IV (KMG-IV): sequencing the most valuable type-strain genomes for metagenomic binning, comparative biology and taxonomic classification.</title>
        <authorList>
            <person name="Goeker M."/>
        </authorList>
    </citation>
    <scope>NUCLEOTIDE SEQUENCE [LARGE SCALE GENOMIC DNA]</scope>
    <source>
        <strain evidence="1 2">DSM 104969</strain>
    </source>
</reference>
<evidence type="ECO:0000313" key="1">
    <source>
        <dbReference type="EMBL" id="MBB4037617.1"/>
    </source>
</evidence>